<dbReference type="SMART" id="SM00020">
    <property type="entry name" value="Tryp_SPc"/>
    <property type="match status" value="1"/>
</dbReference>
<dbReference type="GO" id="GO:0006508">
    <property type="term" value="P:proteolysis"/>
    <property type="evidence" value="ECO:0007669"/>
    <property type="project" value="InterPro"/>
</dbReference>
<dbReference type="Gene3D" id="2.40.10.10">
    <property type="entry name" value="Trypsin-like serine proteases"/>
    <property type="match status" value="1"/>
</dbReference>
<dbReference type="SUPFAM" id="SSF50494">
    <property type="entry name" value="Trypsin-like serine proteases"/>
    <property type="match status" value="1"/>
</dbReference>
<name>A0A9W8B8S7_9FUNG</name>
<protein>
    <recommendedName>
        <fullName evidence="2">Peptidase S1 domain-containing protein</fullName>
    </recommendedName>
</protein>
<feature type="signal peptide" evidence="1">
    <location>
        <begin position="1"/>
        <end position="24"/>
    </location>
</feature>
<evidence type="ECO:0000256" key="1">
    <source>
        <dbReference type="SAM" id="SignalP"/>
    </source>
</evidence>
<dbReference type="EMBL" id="JANBQB010000056">
    <property type="protein sequence ID" value="KAJ1983409.1"/>
    <property type="molecule type" value="Genomic_DNA"/>
</dbReference>
<gene>
    <name evidence="3" type="ORF">H4R34_001284</name>
</gene>
<evidence type="ECO:0000313" key="4">
    <source>
        <dbReference type="Proteomes" id="UP001151582"/>
    </source>
</evidence>
<keyword evidence="1" id="KW-0732">Signal</keyword>
<dbReference type="OrthoDB" id="6380398at2759"/>
<evidence type="ECO:0000259" key="2">
    <source>
        <dbReference type="PROSITE" id="PS50240"/>
    </source>
</evidence>
<dbReference type="PROSITE" id="PS50240">
    <property type="entry name" value="TRYPSIN_DOM"/>
    <property type="match status" value="1"/>
</dbReference>
<evidence type="ECO:0000313" key="3">
    <source>
        <dbReference type="EMBL" id="KAJ1983409.1"/>
    </source>
</evidence>
<sequence>MVTKLVMFTGCLAVLAVAGSLVGAAETTYSWEEELPFVTMGSAKVNGSYISCNGIMLSDHHMLTTANCIPQTKDFEMKHYLVMSSDCITGDTTAIAAKKFIVHPDYKADSRTNNIAIVVLEEEMQDLEEDEIPIIMQTNPEAKDKLFMAGWENDGTGMAGTSAFVGYSLFSNNAEHTSCTDKVIAKVDGFKESRYMCVSLDASQKTSKAISASGLFGTRNGTAALYGLLSTTVEADNIKTPVLVRVAPYLPWIQKSTNLTLKALTGGDDELHDFAADSAAEILALAPSMLALTTAGVLAAWAAL</sequence>
<dbReference type="Proteomes" id="UP001151582">
    <property type="component" value="Unassembled WGS sequence"/>
</dbReference>
<dbReference type="PANTHER" id="PTHR24260">
    <property type="match status" value="1"/>
</dbReference>
<reference evidence="3" key="1">
    <citation type="submission" date="2022-07" db="EMBL/GenBank/DDBJ databases">
        <title>Phylogenomic reconstructions and comparative analyses of Kickxellomycotina fungi.</title>
        <authorList>
            <person name="Reynolds N.K."/>
            <person name="Stajich J.E."/>
            <person name="Barry K."/>
            <person name="Grigoriev I.V."/>
            <person name="Crous P."/>
            <person name="Smith M.E."/>
        </authorList>
    </citation>
    <scope>NUCLEOTIDE SEQUENCE</scope>
    <source>
        <strain evidence="3">RSA 567</strain>
    </source>
</reference>
<dbReference type="InterPro" id="IPR009003">
    <property type="entry name" value="Peptidase_S1_PA"/>
</dbReference>
<feature type="chain" id="PRO_5040798682" description="Peptidase S1 domain-containing protein" evidence="1">
    <location>
        <begin position="25"/>
        <end position="304"/>
    </location>
</feature>
<accession>A0A9W8B8S7</accession>
<keyword evidence="4" id="KW-1185">Reference proteome</keyword>
<dbReference type="PANTHER" id="PTHR24260:SF132">
    <property type="entry name" value="PEPTIDASE S1 DOMAIN-CONTAINING PROTEIN"/>
    <property type="match status" value="1"/>
</dbReference>
<feature type="domain" description="Peptidase S1" evidence="2">
    <location>
        <begin position="16"/>
        <end position="258"/>
    </location>
</feature>
<dbReference type="GO" id="GO:0004252">
    <property type="term" value="F:serine-type endopeptidase activity"/>
    <property type="evidence" value="ECO:0007669"/>
    <property type="project" value="InterPro"/>
</dbReference>
<dbReference type="InterPro" id="IPR043504">
    <property type="entry name" value="Peptidase_S1_PA_chymotrypsin"/>
</dbReference>
<dbReference type="InterPro" id="IPR051333">
    <property type="entry name" value="CLIP_Serine_Protease"/>
</dbReference>
<dbReference type="InterPro" id="IPR001254">
    <property type="entry name" value="Trypsin_dom"/>
</dbReference>
<comment type="caution">
    <text evidence="3">The sequence shown here is derived from an EMBL/GenBank/DDBJ whole genome shotgun (WGS) entry which is preliminary data.</text>
</comment>
<dbReference type="Pfam" id="PF00089">
    <property type="entry name" value="Trypsin"/>
    <property type="match status" value="1"/>
</dbReference>
<dbReference type="AlphaFoldDB" id="A0A9W8B8S7"/>
<organism evidence="3 4">
    <name type="scientific">Dimargaris verticillata</name>
    <dbReference type="NCBI Taxonomy" id="2761393"/>
    <lineage>
        <taxon>Eukaryota</taxon>
        <taxon>Fungi</taxon>
        <taxon>Fungi incertae sedis</taxon>
        <taxon>Zoopagomycota</taxon>
        <taxon>Kickxellomycotina</taxon>
        <taxon>Dimargaritomycetes</taxon>
        <taxon>Dimargaritales</taxon>
        <taxon>Dimargaritaceae</taxon>
        <taxon>Dimargaris</taxon>
    </lineage>
</organism>
<proteinExistence type="predicted"/>